<accession>A0A0L7LRL0</accession>
<dbReference type="Pfam" id="PF03022">
    <property type="entry name" value="MRJP"/>
    <property type="match status" value="1"/>
</dbReference>
<dbReference type="InterPro" id="IPR011042">
    <property type="entry name" value="6-blade_b-propeller_TolB-like"/>
</dbReference>
<reference evidence="6 7" key="1">
    <citation type="journal article" date="2015" name="Genome Biol. Evol.">
        <title>The genome of winter moth (Operophtera brumata) provides a genomic perspective on sexual dimorphism and phenology.</title>
        <authorList>
            <person name="Derks M.F."/>
            <person name="Smit S."/>
            <person name="Salis L."/>
            <person name="Schijlen E."/>
            <person name="Bossers A."/>
            <person name="Mateman C."/>
            <person name="Pijl A.S."/>
            <person name="de Ridder D."/>
            <person name="Groenen M.A."/>
            <person name="Visser M.E."/>
            <person name="Megens H.J."/>
        </authorList>
    </citation>
    <scope>NUCLEOTIDE SEQUENCE [LARGE SCALE GENOMIC DNA]</scope>
    <source>
        <strain evidence="6">WM2013NL</strain>
        <tissue evidence="6">Head and thorax</tissue>
    </source>
</reference>
<evidence type="ECO:0000313" key="6">
    <source>
        <dbReference type="EMBL" id="KOB77816.1"/>
    </source>
</evidence>
<evidence type="ECO:0000256" key="1">
    <source>
        <dbReference type="ARBA" id="ARBA00004613"/>
    </source>
</evidence>
<evidence type="ECO:0000256" key="3">
    <source>
        <dbReference type="ARBA" id="ARBA00022525"/>
    </source>
</evidence>
<keyword evidence="7" id="KW-1185">Reference proteome</keyword>
<comment type="similarity">
    <text evidence="2">Belongs to the major royal jelly protein family.</text>
</comment>
<dbReference type="AlphaFoldDB" id="A0A0L7LRL0"/>
<evidence type="ECO:0000313" key="7">
    <source>
        <dbReference type="Proteomes" id="UP000037510"/>
    </source>
</evidence>
<protein>
    <submittedName>
        <fullName evidence="6">Yellow-d</fullName>
    </submittedName>
</protein>
<dbReference type="InterPro" id="IPR017996">
    <property type="entry name" value="MRJP/yellow-related"/>
</dbReference>
<comment type="caution">
    <text evidence="6">The sequence shown here is derived from an EMBL/GenBank/DDBJ whole genome shotgun (WGS) entry which is preliminary data.</text>
</comment>
<keyword evidence="4" id="KW-0732">Signal</keyword>
<gene>
    <name evidence="6" type="ORF">OBRU01_03553</name>
</gene>
<dbReference type="PANTHER" id="PTHR10009:SF7">
    <property type="entry name" value="GH10609P-RELATED"/>
    <property type="match status" value="1"/>
</dbReference>
<keyword evidence="5" id="KW-0325">Glycoprotein</keyword>
<dbReference type="GO" id="GO:0005576">
    <property type="term" value="C:extracellular region"/>
    <property type="evidence" value="ECO:0007669"/>
    <property type="project" value="UniProtKB-SubCell"/>
</dbReference>
<dbReference type="PANTHER" id="PTHR10009">
    <property type="entry name" value="PROTEIN YELLOW-RELATED"/>
    <property type="match status" value="1"/>
</dbReference>
<sequence length="396" mass="45229">MSIYEDPQVLNRAKLEMSQGIERLYLLSFCLACCWPGYSAVSNLRVVRQWPELQFNFPSPEAEQIARQNRFDEGRPMTLGTVDVQGRISAYPDYAWHADQGFNCQGMTSVFRVAQVCPPQLLAFDLTTDRLIYRHVVNASSYVEASLFITPVVDVRGQGPGDCADTFVYVADVSAFGVLVVDVTRDRSWRVTHRLYFPYPNRGTFTIDVLGMSLSPYRAGRDRYLYFHALASVTENVMFTNILRNDTHIFDTDLDPNDIHVTEAVDRDGVMYFGLMDPPSIWCWNIETEFSRRNFHQVAIDHETLQFASGVKVVNNLKGEQELWILTSSFQRVMTGSLSSDKVNFRIHAEKIPILMANSPCRMNSPPNGKRPGYHANLVEQKKHRLHYRYGAVAFL</sequence>
<comment type="subcellular location">
    <subcellularLocation>
        <location evidence="1">Secreted</location>
    </subcellularLocation>
</comment>
<name>A0A0L7LRL0_OPEBR</name>
<organism evidence="6 7">
    <name type="scientific">Operophtera brumata</name>
    <name type="common">Winter moth</name>
    <name type="synonym">Phalaena brumata</name>
    <dbReference type="NCBI Taxonomy" id="104452"/>
    <lineage>
        <taxon>Eukaryota</taxon>
        <taxon>Metazoa</taxon>
        <taxon>Ecdysozoa</taxon>
        <taxon>Arthropoda</taxon>
        <taxon>Hexapoda</taxon>
        <taxon>Insecta</taxon>
        <taxon>Pterygota</taxon>
        <taxon>Neoptera</taxon>
        <taxon>Endopterygota</taxon>
        <taxon>Lepidoptera</taxon>
        <taxon>Glossata</taxon>
        <taxon>Ditrysia</taxon>
        <taxon>Geometroidea</taxon>
        <taxon>Geometridae</taxon>
        <taxon>Larentiinae</taxon>
        <taxon>Operophtera</taxon>
    </lineage>
</organism>
<evidence type="ECO:0000256" key="2">
    <source>
        <dbReference type="ARBA" id="ARBA00009127"/>
    </source>
</evidence>
<dbReference type="STRING" id="104452.A0A0L7LRL0"/>
<proteinExistence type="inferred from homology"/>
<keyword evidence="3" id="KW-0964">Secreted</keyword>
<dbReference type="Gene3D" id="2.120.10.30">
    <property type="entry name" value="TolB, C-terminal domain"/>
    <property type="match status" value="1"/>
</dbReference>
<dbReference type="EMBL" id="JTDY01000299">
    <property type="protein sequence ID" value="KOB77816.1"/>
    <property type="molecule type" value="Genomic_DNA"/>
</dbReference>
<evidence type="ECO:0000256" key="4">
    <source>
        <dbReference type="ARBA" id="ARBA00022729"/>
    </source>
</evidence>
<evidence type="ECO:0000256" key="5">
    <source>
        <dbReference type="ARBA" id="ARBA00023180"/>
    </source>
</evidence>
<dbReference type="Proteomes" id="UP000037510">
    <property type="component" value="Unassembled WGS sequence"/>
</dbReference>